<dbReference type="SUPFAM" id="SSF52540">
    <property type="entry name" value="P-loop containing nucleoside triphosphate hydrolases"/>
    <property type="match status" value="1"/>
</dbReference>
<dbReference type="InterPro" id="IPR027417">
    <property type="entry name" value="P-loop_NTPase"/>
</dbReference>
<dbReference type="AlphaFoldDB" id="V5SFQ2"/>
<keyword evidence="13" id="KW-1185">Reference proteome</keyword>
<dbReference type="RefSeq" id="WP_023788721.1">
    <property type="nucleotide sequence ID" value="NC_022997.1"/>
</dbReference>
<dbReference type="STRING" id="1029756.W911_17160"/>
<name>V5SFQ2_9HYPH</name>
<dbReference type="GO" id="GO:0005524">
    <property type="term" value="F:ATP binding"/>
    <property type="evidence" value="ECO:0007669"/>
    <property type="project" value="UniProtKB-KW"/>
</dbReference>
<dbReference type="Gene3D" id="3.30.200.20">
    <property type="entry name" value="Phosphorylase Kinase, domain 1"/>
    <property type="match status" value="1"/>
</dbReference>
<keyword evidence="8" id="KW-0067">ATP-binding</keyword>
<dbReference type="HOGENOM" id="CLU_021467_2_1_5"/>
<dbReference type="SUPFAM" id="SSF56112">
    <property type="entry name" value="Protein kinase-like (PK-like)"/>
    <property type="match status" value="1"/>
</dbReference>
<sequence>MVPPQPPPHHAWLKADASESAVHRLAEHVALKLAAGDVLALHGDLGAGKTTFARALIRAVLADADAEIPSPTFSLVQTYTSVRLDLMHLDLYRIGHEDELLELGLDDHLAVGAALIEWPERAPGFRAPNRLDIHISQGTGADERTARFEGHGTWAARLGRLAAMSDFLDANPPWDAARALHLQGDASTRAYARLSSDERTAILMDQPRQPDGPPIRDRKPYSRIAQLAEDVRPFVAVASALREAGLSAPEIYAADLDRGFLVLEDFGDRVFGREMVSGTSQAELWRAGVDTLLTMSTLTVPNAIPLPDGSVHIVPVQDHEVLGIEADLLAQWYWPAIHGTPIPECAHDEFTRLWDDVFARLAAEPKGWVLRDYHSPNLVWLPDRDGARRAGLLDFQDALSGSLAYDLVSLLEDARVDVPAPLADTLLAYYLDVRRATQPGFDADAFRFAYAALGVQRNTKILGIFARLAMRDGKPSYLRHIPRLWGYLARGLAHPDLAPVRGWFDRHFPEAVRQAVPDLPHSKSPSQ</sequence>
<evidence type="ECO:0000256" key="9">
    <source>
        <dbReference type="ARBA" id="ARBA00022842"/>
    </source>
</evidence>
<dbReference type="InterPro" id="IPR011009">
    <property type="entry name" value="Kinase-like_dom_sf"/>
</dbReference>
<dbReference type="OrthoDB" id="9809275at2"/>
<dbReference type="InterPro" id="IPR002575">
    <property type="entry name" value="Aminoglycoside_PTrfase"/>
</dbReference>
<feature type="domain" description="Aminoglycoside phosphotransferase" evidence="11">
    <location>
        <begin position="182"/>
        <end position="437"/>
    </location>
</feature>
<dbReference type="PANTHER" id="PTHR33540">
    <property type="entry name" value="TRNA THREONYLCARBAMOYLADENOSINE BIOSYNTHESIS PROTEIN TSAE"/>
    <property type="match status" value="1"/>
</dbReference>
<dbReference type="KEGG" id="hni:W911_17160"/>
<keyword evidence="9" id="KW-0460">Magnesium</keyword>
<gene>
    <name evidence="12" type="ORF">W911_17160</name>
</gene>
<evidence type="ECO:0000313" key="12">
    <source>
        <dbReference type="EMBL" id="AHB49726.1"/>
    </source>
</evidence>
<dbReference type="GO" id="GO:0046872">
    <property type="term" value="F:metal ion binding"/>
    <property type="evidence" value="ECO:0007669"/>
    <property type="project" value="UniProtKB-KW"/>
</dbReference>
<dbReference type="GO" id="GO:0002949">
    <property type="term" value="P:tRNA threonylcarbamoyladenosine modification"/>
    <property type="evidence" value="ECO:0007669"/>
    <property type="project" value="InterPro"/>
</dbReference>
<evidence type="ECO:0000256" key="4">
    <source>
        <dbReference type="ARBA" id="ARBA00022490"/>
    </source>
</evidence>
<dbReference type="PANTHER" id="PTHR33540:SF2">
    <property type="entry name" value="TRNA THREONYLCARBAMOYLADENOSINE BIOSYNTHESIS PROTEIN TSAE"/>
    <property type="match status" value="1"/>
</dbReference>
<dbReference type="Pfam" id="PF01636">
    <property type="entry name" value="APH"/>
    <property type="match status" value="1"/>
</dbReference>
<dbReference type="Gene3D" id="3.90.1200.10">
    <property type="match status" value="1"/>
</dbReference>
<dbReference type="Proteomes" id="UP000018542">
    <property type="component" value="Chromosome"/>
</dbReference>
<dbReference type="EMBL" id="CP006912">
    <property type="protein sequence ID" value="AHB49726.1"/>
    <property type="molecule type" value="Genomic_DNA"/>
</dbReference>
<evidence type="ECO:0000256" key="6">
    <source>
        <dbReference type="ARBA" id="ARBA00022723"/>
    </source>
</evidence>
<dbReference type="GO" id="GO:0005737">
    <property type="term" value="C:cytoplasm"/>
    <property type="evidence" value="ECO:0007669"/>
    <property type="project" value="UniProtKB-SubCell"/>
</dbReference>
<dbReference type="Gene3D" id="3.40.50.300">
    <property type="entry name" value="P-loop containing nucleotide triphosphate hydrolases"/>
    <property type="match status" value="1"/>
</dbReference>
<evidence type="ECO:0000313" key="13">
    <source>
        <dbReference type="Proteomes" id="UP000018542"/>
    </source>
</evidence>
<evidence type="ECO:0000256" key="8">
    <source>
        <dbReference type="ARBA" id="ARBA00022840"/>
    </source>
</evidence>
<proteinExistence type="inferred from homology"/>
<protein>
    <recommendedName>
        <fullName evidence="3">tRNA threonylcarbamoyladenosine biosynthesis protein TsaE</fullName>
    </recommendedName>
    <alternativeName>
        <fullName evidence="10">t(6)A37 threonylcarbamoyladenosine biosynthesis protein TsaE</fullName>
    </alternativeName>
</protein>
<dbReference type="InterPro" id="IPR003442">
    <property type="entry name" value="T6A_TsaE"/>
</dbReference>
<organism evidence="12 13">
    <name type="scientific">Hyphomicrobium nitrativorans NL23</name>
    <dbReference type="NCBI Taxonomy" id="1029756"/>
    <lineage>
        <taxon>Bacteria</taxon>
        <taxon>Pseudomonadati</taxon>
        <taxon>Pseudomonadota</taxon>
        <taxon>Alphaproteobacteria</taxon>
        <taxon>Hyphomicrobiales</taxon>
        <taxon>Hyphomicrobiaceae</taxon>
        <taxon>Hyphomicrobium</taxon>
    </lineage>
</organism>
<evidence type="ECO:0000256" key="1">
    <source>
        <dbReference type="ARBA" id="ARBA00004496"/>
    </source>
</evidence>
<evidence type="ECO:0000256" key="7">
    <source>
        <dbReference type="ARBA" id="ARBA00022741"/>
    </source>
</evidence>
<reference evidence="12 13" key="1">
    <citation type="journal article" date="2014" name="Genome Announc.">
        <title>Complete Genome Sequence of Hyphomicrobium nitrativorans Strain NL23, a Denitrifying Bacterium Isolated from Biofilm of a Methanol-Fed Denitrification System Treating Seawater at the Montreal Biodome.</title>
        <authorList>
            <person name="Martineau C."/>
            <person name="Villeneuve C."/>
            <person name="Mauffrey F."/>
            <person name="Villemur R."/>
        </authorList>
    </citation>
    <scope>NUCLEOTIDE SEQUENCE [LARGE SCALE GENOMIC DNA]</scope>
    <source>
        <strain evidence="12">NL23</strain>
    </source>
</reference>
<accession>V5SFQ2</accession>
<dbReference type="PATRIC" id="fig|1029756.8.peg.3572"/>
<evidence type="ECO:0000256" key="2">
    <source>
        <dbReference type="ARBA" id="ARBA00007599"/>
    </source>
</evidence>
<comment type="subcellular location">
    <subcellularLocation>
        <location evidence="1">Cytoplasm</location>
    </subcellularLocation>
</comment>
<keyword evidence="5" id="KW-0819">tRNA processing</keyword>
<keyword evidence="7" id="KW-0547">Nucleotide-binding</keyword>
<dbReference type="Pfam" id="PF02367">
    <property type="entry name" value="TsaE"/>
    <property type="match status" value="1"/>
</dbReference>
<evidence type="ECO:0000256" key="10">
    <source>
        <dbReference type="ARBA" id="ARBA00032441"/>
    </source>
</evidence>
<evidence type="ECO:0000256" key="3">
    <source>
        <dbReference type="ARBA" id="ARBA00019010"/>
    </source>
</evidence>
<comment type="similarity">
    <text evidence="2">Belongs to the TsaE family.</text>
</comment>
<dbReference type="NCBIfam" id="TIGR00150">
    <property type="entry name" value="T6A_YjeE"/>
    <property type="match status" value="1"/>
</dbReference>
<keyword evidence="6" id="KW-0479">Metal-binding</keyword>
<keyword evidence="4" id="KW-0963">Cytoplasm</keyword>
<evidence type="ECO:0000256" key="5">
    <source>
        <dbReference type="ARBA" id="ARBA00022694"/>
    </source>
</evidence>
<evidence type="ECO:0000259" key="11">
    <source>
        <dbReference type="Pfam" id="PF01636"/>
    </source>
</evidence>